<dbReference type="PANTHER" id="PTHR22911">
    <property type="entry name" value="ACYL-MALONYL CONDENSING ENZYME-RELATED"/>
    <property type="match status" value="1"/>
</dbReference>
<protein>
    <submittedName>
        <fullName evidence="3">DMT family transporter</fullName>
    </submittedName>
</protein>
<dbReference type="PANTHER" id="PTHR22911:SF79">
    <property type="entry name" value="MOBA-LIKE NTP TRANSFERASE DOMAIN-CONTAINING PROTEIN"/>
    <property type="match status" value="1"/>
</dbReference>
<dbReference type="RefSeq" id="WP_308956264.1">
    <property type="nucleotide sequence ID" value="NZ_JAVICY010000014.1"/>
</dbReference>
<dbReference type="GO" id="GO:0016020">
    <property type="term" value="C:membrane"/>
    <property type="evidence" value="ECO:0007669"/>
    <property type="project" value="InterPro"/>
</dbReference>
<feature type="transmembrane region" description="Helical" evidence="1">
    <location>
        <begin position="207"/>
        <end position="228"/>
    </location>
</feature>
<feature type="transmembrane region" description="Helical" evidence="1">
    <location>
        <begin position="83"/>
        <end position="108"/>
    </location>
</feature>
<dbReference type="EMBL" id="JAVIDA010000035">
    <property type="protein sequence ID" value="MDQ9073163.1"/>
    <property type="molecule type" value="Genomic_DNA"/>
</dbReference>
<feature type="transmembrane region" description="Helical" evidence="1">
    <location>
        <begin position="267"/>
        <end position="285"/>
    </location>
</feature>
<keyword evidence="1" id="KW-0472">Membrane</keyword>
<dbReference type="InterPro" id="IPR037185">
    <property type="entry name" value="EmrE-like"/>
</dbReference>
<gene>
    <name evidence="3" type="ORF">RFH51_17065</name>
</gene>
<dbReference type="SUPFAM" id="SSF103481">
    <property type="entry name" value="Multidrug resistance efflux transporter EmrE"/>
    <property type="match status" value="2"/>
</dbReference>
<reference evidence="3" key="1">
    <citation type="submission" date="2023-08" db="EMBL/GenBank/DDBJ databases">
        <title>Emergence of clinically-relevant ST2 carbapenem-resistant Acinetobacter baumannii strains in hospital sewages in Zhejiang, East of China.</title>
        <authorList>
            <person name="Kaichao C."/>
            <person name="Zhang R."/>
        </authorList>
    </citation>
    <scope>NUCLEOTIDE SEQUENCE</scope>
    <source>
        <strain evidence="3">M-SY-60</strain>
    </source>
</reference>
<keyword evidence="1" id="KW-1133">Transmembrane helix</keyword>
<evidence type="ECO:0000313" key="3">
    <source>
        <dbReference type="EMBL" id="MDQ9073163.1"/>
    </source>
</evidence>
<feature type="transmembrane region" description="Helical" evidence="1">
    <location>
        <begin position="30"/>
        <end position="48"/>
    </location>
</feature>
<organism evidence="3 4">
    <name type="scientific">Acinetobacter gerneri</name>
    <dbReference type="NCBI Taxonomy" id="202952"/>
    <lineage>
        <taxon>Bacteria</taxon>
        <taxon>Pseudomonadati</taxon>
        <taxon>Pseudomonadota</taxon>
        <taxon>Gammaproteobacteria</taxon>
        <taxon>Moraxellales</taxon>
        <taxon>Moraxellaceae</taxon>
        <taxon>Acinetobacter</taxon>
    </lineage>
</organism>
<feature type="transmembrane region" description="Helical" evidence="1">
    <location>
        <begin position="181"/>
        <end position="201"/>
    </location>
</feature>
<evidence type="ECO:0000313" key="4">
    <source>
        <dbReference type="Proteomes" id="UP001243195"/>
    </source>
</evidence>
<evidence type="ECO:0000256" key="1">
    <source>
        <dbReference type="SAM" id="Phobius"/>
    </source>
</evidence>
<feature type="transmembrane region" description="Helical" evidence="1">
    <location>
        <begin position="60"/>
        <end position="77"/>
    </location>
</feature>
<feature type="transmembrane region" description="Helical" evidence="1">
    <location>
        <begin position="240"/>
        <end position="261"/>
    </location>
</feature>
<feature type="domain" description="EamA" evidence="2">
    <location>
        <begin position="4"/>
        <end position="132"/>
    </location>
</feature>
<keyword evidence="1" id="KW-0812">Transmembrane</keyword>
<dbReference type="AlphaFoldDB" id="A0AAW8JLP1"/>
<feature type="domain" description="EamA" evidence="2">
    <location>
        <begin position="147"/>
        <end position="284"/>
    </location>
</feature>
<feature type="transmembrane region" description="Helical" evidence="1">
    <location>
        <begin position="115"/>
        <end position="133"/>
    </location>
</feature>
<name>A0AAW8JLP1_9GAMM</name>
<sequence length="287" mass="32471">MQYSLLCAFLWSTTGILVKSITNIPIPFVLFYRFIIAGLFILVSFYIINSDKNFIKALSINLKLKLILSLLMVFYYFCATYSFLYTPVALATLLMSLSPCVAILYKLFKQEKTSFYEYIGFIFAFTGVFLYIYPTLKFDNSNLTLFLWGCTLAFLAAVFKAINSIIIWNKKTEIDTKDFQSINILTFLLASFFSVFLISQSTTHVTYSMHNIICLMLLGIFATALPSILNNIASSKTNPVINTVIGMLTPLLAGLLAWLVLNEPLTLWSFFSLSVSIFGVLLIILKK</sequence>
<dbReference type="Proteomes" id="UP001243195">
    <property type="component" value="Unassembled WGS sequence"/>
</dbReference>
<dbReference type="InterPro" id="IPR000620">
    <property type="entry name" value="EamA_dom"/>
</dbReference>
<feature type="transmembrane region" description="Helical" evidence="1">
    <location>
        <begin position="145"/>
        <end position="169"/>
    </location>
</feature>
<accession>A0AAW8JLP1</accession>
<evidence type="ECO:0000259" key="2">
    <source>
        <dbReference type="Pfam" id="PF00892"/>
    </source>
</evidence>
<proteinExistence type="predicted"/>
<dbReference type="Pfam" id="PF00892">
    <property type="entry name" value="EamA"/>
    <property type="match status" value="2"/>
</dbReference>
<comment type="caution">
    <text evidence="3">The sequence shown here is derived from an EMBL/GenBank/DDBJ whole genome shotgun (WGS) entry which is preliminary data.</text>
</comment>